<keyword evidence="2" id="KW-0547">Nucleotide-binding</keyword>
<dbReference type="Proteomes" id="UP000682733">
    <property type="component" value="Unassembled WGS sequence"/>
</dbReference>
<dbReference type="InterPro" id="IPR008995">
    <property type="entry name" value="Mo/tungstate-bd_C_term_dom"/>
</dbReference>
<evidence type="ECO:0000256" key="2">
    <source>
        <dbReference type="ARBA" id="ARBA00022741"/>
    </source>
</evidence>
<feature type="domain" description="ABC transporter" evidence="4">
    <location>
        <begin position="3"/>
        <end position="187"/>
    </location>
</feature>
<dbReference type="GO" id="GO:0005524">
    <property type="term" value="F:ATP binding"/>
    <property type="evidence" value="ECO:0007669"/>
    <property type="project" value="UniProtKB-KW"/>
</dbReference>
<name>A0A8S2CVC8_9BILA</name>
<dbReference type="Gene3D" id="2.40.50.140">
    <property type="entry name" value="Nucleic acid-binding proteins"/>
    <property type="match status" value="1"/>
</dbReference>
<gene>
    <name evidence="5" type="ORF">OVA965_LOCUS3739</name>
    <name evidence="6" type="ORF">TMI583_LOCUS3737</name>
</gene>
<evidence type="ECO:0000259" key="4">
    <source>
        <dbReference type="PROSITE" id="PS50893"/>
    </source>
</evidence>
<evidence type="ECO:0000256" key="1">
    <source>
        <dbReference type="ARBA" id="ARBA00022448"/>
    </source>
</evidence>
<dbReference type="AlphaFoldDB" id="A0A8S2CVC8"/>
<dbReference type="GO" id="GO:0043190">
    <property type="term" value="C:ATP-binding cassette (ABC) transporter complex"/>
    <property type="evidence" value="ECO:0007669"/>
    <property type="project" value="InterPro"/>
</dbReference>
<comment type="caution">
    <text evidence="5">The sequence shown here is derived from an EMBL/GenBank/DDBJ whole genome shotgun (WGS) entry which is preliminary data.</text>
</comment>
<keyword evidence="3" id="KW-0067">ATP-binding</keyword>
<dbReference type="FunFam" id="3.40.50.300:FF:000042">
    <property type="entry name" value="Maltose/maltodextrin ABC transporter, ATP-binding protein"/>
    <property type="match status" value="1"/>
</dbReference>
<dbReference type="PANTHER" id="PTHR43875">
    <property type="entry name" value="MALTODEXTRIN IMPORT ATP-BINDING PROTEIN MSMX"/>
    <property type="match status" value="1"/>
</dbReference>
<dbReference type="InterPro" id="IPR003439">
    <property type="entry name" value="ABC_transporter-like_ATP-bd"/>
</dbReference>
<reference evidence="5" key="1">
    <citation type="submission" date="2021-02" db="EMBL/GenBank/DDBJ databases">
        <authorList>
            <person name="Nowell W R."/>
        </authorList>
    </citation>
    <scope>NUCLEOTIDE SEQUENCE</scope>
</reference>
<evidence type="ECO:0000313" key="7">
    <source>
        <dbReference type="Proteomes" id="UP000677228"/>
    </source>
</evidence>
<dbReference type="PROSITE" id="PS50893">
    <property type="entry name" value="ABC_TRANSPORTER_2"/>
    <property type="match status" value="1"/>
</dbReference>
<dbReference type="EMBL" id="CAJOBA010000924">
    <property type="protein sequence ID" value="CAF3565348.1"/>
    <property type="molecule type" value="Genomic_DNA"/>
</dbReference>
<dbReference type="SUPFAM" id="SSF50331">
    <property type="entry name" value="MOP-like"/>
    <property type="match status" value="1"/>
</dbReference>
<protein>
    <recommendedName>
        <fullName evidence="4">ABC transporter domain-containing protein</fullName>
    </recommendedName>
</protein>
<evidence type="ECO:0000313" key="6">
    <source>
        <dbReference type="EMBL" id="CAF3565348.1"/>
    </source>
</evidence>
<accession>A0A8S2CVC8</accession>
<dbReference type="SUPFAM" id="SSF52540">
    <property type="entry name" value="P-loop containing nucleoside triphosphate hydrolases"/>
    <property type="match status" value="1"/>
</dbReference>
<evidence type="ECO:0000256" key="3">
    <source>
        <dbReference type="ARBA" id="ARBA00022840"/>
    </source>
</evidence>
<evidence type="ECO:0000313" key="5">
    <source>
        <dbReference type="EMBL" id="CAF0783498.1"/>
    </source>
</evidence>
<dbReference type="InterPro" id="IPR047641">
    <property type="entry name" value="ABC_transpr_MalK/UgpC-like"/>
</dbReference>
<dbReference type="InterPro" id="IPR017871">
    <property type="entry name" value="ABC_transporter-like_CS"/>
</dbReference>
<dbReference type="InterPro" id="IPR012340">
    <property type="entry name" value="NA-bd_OB-fold"/>
</dbReference>
<sequence>MIAGLNSITKGELSFNKRRVNDLLPNERDIAFVFQSYALYPHMNVFANMAFSLKMARVPKQNIQRRVEDVAKILNISHVLNSRPAELSGGQRQRVALGRALVRKPAIFLMDEPLSNLDAKLRESMRTEIVSLHNALGTTTVYVTHDQLEAMTMATRIVLMNAGSIQQIGTPTELYEKPANLFTARFIGTPTINVIEGTIDDQRNFVSTASDLRFPLNRMELQPGRAITVALRPEDLVIVEESKKTNLQVRVVSNELLGKERELKAVTSAGTRLTITTSRLQNLSIDQEIGLNFTHYHLFDAITGTRIE</sequence>
<dbReference type="PANTHER" id="PTHR43875:SF1">
    <property type="entry name" value="OSMOPROTECTIVE COMPOUNDS UPTAKE ATP-BINDING PROTEIN GGTA"/>
    <property type="match status" value="1"/>
</dbReference>
<organism evidence="5 7">
    <name type="scientific">Didymodactylos carnosus</name>
    <dbReference type="NCBI Taxonomy" id="1234261"/>
    <lineage>
        <taxon>Eukaryota</taxon>
        <taxon>Metazoa</taxon>
        <taxon>Spiralia</taxon>
        <taxon>Gnathifera</taxon>
        <taxon>Rotifera</taxon>
        <taxon>Eurotatoria</taxon>
        <taxon>Bdelloidea</taxon>
        <taxon>Philodinida</taxon>
        <taxon>Philodinidae</taxon>
        <taxon>Didymodactylos</taxon>
    </lineage>
</organism>
<dbReference type="Gene3D" id="3.40.50.300">
    <property type="entry name" value="P-loop containing nucleotide triphosphate hydrolases"/>
    <property type="match status" value="1"/>
</dbReference>
<dbReference type="GO" id="GO:0016887">
    <property type="term" value="F:ATP hydrolysis activity"/>
    <property type="evidence" value="ECO:0007669"/>
    <property type="project" value="InterPro"/>
</dbReference>
<dbReference type="InterPro" id="IPR027417">
    <property type="entry name" value="P-loop_NTPase"/>
</dbReference>
<dbReference type="PROSITE" id="PS00211">
    <property type="entry name" value="ABC_TRANSPORTER_1"/>
    <property type="match status" value="1"/>
</dbReference>
<dbReference type="Proteomes" id="UP000677228">
    <property type="component" value="Unassembled WGS sequence"/>
</dbReference>
<dbReference type="GO" id="GO:0022857">
    <property type="term" value="F:transmembrane transporter activity"/>
    <property type="evidence" value="ECO:0007669"/>
    <property type="project" value="InterPro"/>
</dbReference>
<dbReference type="Pfam" id="PF00005">
    <property type="entry name" value="ABC_tran"/>
    <property type="match status" value="1"/>
</dbReference>
<proteinExistence type="predicted"/>
<dbReference type="Gene3D" id="2.40.50.100">
    <property type="match status" value="1"/>
</dbReference>
<dbReference type="InterPro" id="IPR013611">
    <property type="entry name" value="Transp-assoc_OB_typ2"/>
</dbReference>
<dbReference type="Pfam" id="PF08402">
    <property type="entry name" value="TOBE_2"/>
    <property type="match status" value="1"/>
</dbReference>
<keyword evidence="1" id="KW-0813">Transport</keyword>
<dbReference type="EMBL" id="CAJNOK010000924">
    <property type="protein sequence ID" value="CAF0783498.1"/>
    <property type="molecule type" value="Genomic_DNA"/>
</dbReference>